<comment type="subcellular location">
    <subcellularLocation>
        <location evidence="1">Endomembrane system</location>
        <topology evidence="1">Multi-pass membrane protein</topology>
    </subcellularLocation>
</comment>
<sequence length="173" mass="19009">MFRWVISIRFLPPLPDRVAMSLPATIGDAQIAAEEAFIALNPTLTRCASPRRPPSKLEYSEAFDLVSVAPVVGAEHHGSTGCDVQFVPRTNPKTQKFREQMQFVALCWFIYLEGWNDGSNGPLLPRIQEVYGVGYAMVSLIFVFACLGFITGALSNVVLSERLGFGKVMVLGV</sequence>
<gene>
    <name evidence="8" type="ORF">PAXRUDRAFT_276762</name>
</gene>
<reference evidence="9" key="2">
    <citation type="submission" date="2015-01" db="EMBL/GenBank/DDBJ databases">
        <title>Evolutionary Origins and Diversification of the Mycorrhizal Mutualists.</title>
        <authorList>
            <consortium name="DOE Joint Genome Institute"/>
            <consortium name="Mycorrhizal Genomics Consortium"/>
            <person name="Kohler A."/>
            <person name="Kuo A."/>
            <person name="Nagy L.G."/>
            <person name="Floudas D."/>
            <person name="Copeland A."/>
            <person name="Barry K.W."/>
            <person name="Cichocki N."/>
            <person name="Veneault-Fourrey C."/>
            <person name="LaButti K."/>
            <person name="Lindquist E.A."/>
            <person name="Lipzen A."/>
            <person name="Lundell T."/>
            <person name="Morin E."/>
            <person name="Murat C."/>
            <person name="Riley R."/>
            <person name="Ohm R."/>
            <person name="Sun H."/>
            <person name="Tunlid A."/>
            <person name="Henrissat B."/>
            <person name="Grigoriev I.V."/>
            <person name="Hibbett D.S."/>
            <person name="Martin F."/>
        </authorList>
    </citation>
    <scope>NUCLEOTIDE SEQUENCE [LARGE SCALE GENOMIC DNA]</scope>
    <source>
        <strain evidence="9">Ve08.2h10</strain>
    </source>
</reference>
<dbReference type="HOGENOM" id="CLU_1548099_0_0_1"/>
<evidence type="ECO:0000313" key="9">
    <source>
        <dbReference type="Proteomes" id="UP000054538"/>
    </source>
</evidence>
<evidence type="ECO:0000256" key="2">
    <source>
        <dbReference type="ARBA" id="ARBA00008335"/>
    </source>
</evidence>
<reference evidence="8 9" key="1">
    <citation type="submission" date="2014-04" db="EMBL/GenBank/DDBJ databases">
        <authorList>
            <consortium name="DOE Joint Genome Institute"/>
            <person name="Kuo A."/>
            <person name="Kohler A."/>
            <person name="Jargeat P."/>
            <person name="Nagy L.G."/>
            <person name="Floudas D."/>
            <person name="Copeland A."/>
            <person name="Barry K.W."/>
            <person name="Cichocki N."/>
            <person name="Veneault-Fourrey C."/>
            <person name="LaButti K."/>
            <person name="Lindquist E.A."/>
            <person name="Lipzen A."/>
            <person name="Lundell T."/>
            <person name="Morin E."/>
            <person name="Murat C."/>
            <person name="Sun H."/>
            <person name="Tunlid A."/>
            <person name="Henrissat B."/>
            <person name="Grigoriev I.V."/>
            <person name="Hibbett D.S."/>
            <person name="Martin F."/>
            <person name="Nordberg H.P."/>
            <person name="Cantor M.N."/>
            <person name="Hua S.X."/>
        </authorList>
    </citation>
    <scope>NUCLEOTIDE SEQUENCE [LARGE SCALE GENOMIC DNA]</scope>
    <source>
        <strain evidence="8 9">Ve08.2h10</strain>
    </source>
</reference>
<dbReference type="AlphaFoldDB" id="A0A0D0DMA0"/>
<keyword evidence="3" id="KW-0813">Transport</keyword>
<evidence type="ECO:0008006" key="10">
    <source>
        <dbReference type="Google" id="ProtNLM"/>
    </source>
</evidence>
<organism evidence="8 9">
    <name type="scientific">Paxillus rubicundulus Ve08.2h10</name>
    <dbReference type="NCBI Taxonomy" id="930991"/>
    <lineage>
        <taxon>Eukaryota</taxon>
        <taxon>Fungi</taxon>
        <taxon>Dikarya</taxon>
        <taxon>Basidiomycota</taxon>
        <taxon>Agaricomycotina</taxon>
        <taxon>Agaricomycetes</taxon>
        <taxon>Agaricomycetidae</taxon>
        <taxon>Boletales</taxon>
        <taxon>Paxilineae</taxon>
        <taxon>Paxillaceae</taxon>
        <taxon>Paxillus</taxon>
    </lineage>
</organism>
<evidence type="ECO:0000313" key="8">
    <source>
        <dbReference type="EMBL" id="KIK79530.1"/>
    </source>
</evidence>
<keyword evidence="4 7" id="KW-0812">Transmembrane</keyword>
<dbReference type="OrthoDB" id="413079at2759"/>
<evidence type="ECO:0000256" key="7">
    <source>
        <dbReference type="SAM" id="Phobius"/>
    </source>
</evidence>
<accession>A0A0D0DMA0</accession>
<feature type="transmembrane region" description="Helical" evidence="7">
    <location>
        <begin position="135"/>
        <end position="159"/>
    </location>
</feature>
<dbReference type="GO" id="GO:0012505">
    <property type="term" value="C:endomembrane system"/>
    <property type="evidence" value="ECO:0007669"/>
    <property type="project" value="UniProtKB-SubCell"/>
</dbReference>
<keyword evidence="9" id="KW-1185">Reference proteome</keyword>
<dbReference type="PANTHER" id="PTHR23514">
    <property type="entry name" value="BYPASS OF STOP CODON PROTEIN 6"/>
    <property type="match status" value="1"/>
</dbReference>
<name>A0A0D0DMA0_9AGAM</name>
<protein>
    <recommendedName>
        <fullName evidence="10">Major facilitator superfamily (MFS) profile domain-containing protein</fullName>
    </recommendedName>
</protein>
<evidence type="ECO:0000256" key="4">
    <source>
        <dbReference type="ARBA" id="ARBA00022692"/>
    </source>
</evidence>
<dbReference type="InParanoid" id="A0A0D0DMA0"/>
<dbReference type="PANTHER" id="PTHR23514:SF3">
    <property type="entry name" value="BYPASS OF STOP CODON PROTEIN 6"/>
    <property type="match status" value="1"/>
</dbReference>
<dbReference type="SUPFAM" id="SSF103473">
    <property type="entry name" value="MFS general substrate transporter"/>
    <property type="match status" value="1"/>
</dbReference>
<dbReference type="InterPro" id="IPR051788">
    <property type="entry name" value="MFS_Transporter"/>
</dbReference>
<keyword evidence="5 7" id="KW-1133">Transmembrane helix</keyword>
<keyword evidence="6 7" id="KW-0472">Membrane</keyword>
<evidence type="ECO:0000256" key="5">
    <source>
        <dbReference type="ARBA" id="ARBA00022989"/>
    </source>
</evidence>
<evidence type="ECO:0000256" key="1">
    <source>
        <dbReference type="ARBA" id="ARBA00004127"/>
    </source>
</evidence>
<dbReference type="STRING" id="930991.A0A0D0DMA0"/>
<dbReference type="Proteomes" id="UP000054538">
    <property type="component" value="Unassembled WGS sequence"/>
</dbReference>
<comment type="similarity">
    <text evidence="2">Belongs to the major facilitator superfamily.</text>
</comment>
<dbReference type="InterPro" id="IPR036259">
    <property type="entry name" value="MFS_trans_sf"/>
</dbReference>
<dbReference type="EMBL" id="KN826256">
    <property type="protein sequence ID" value="KIK79530.1"/>
    <property type="molecule type" value="Genomic_DNA"/>
</dbReference>
<evidence type="ECO:0000256" key="6">
    <source>
        <dbReference type="ARBA" id="ARBA00023136"/>
    </source>
</evidence>
<proteinExistence type="inferred from homology"/>
<dbReference type="GO" id="GO:0016020">
    <property type="term" value="C:membrane"/>
    <property type="evidence" value="ECO:0007669"/>
    <property type="project" value="TreeGrafter"/>
</dbReference>
<evidence type="ECO:0000256" key="3">
    <source>
        <dbReference type="ARBA" id="ARBA00022448"/>
    </source>
</evidence>